<keyword evidence="4" id="KW-1185">Reference proteome</keyword>
<protein>
    <submittedName>
        <fullName evidence="3">Uncharacterized protein</fullName>
    </submittedName>
</protein>
<feature type="transmembrane region" description="Helical" evidence="2">
    <location>
        <begin position="88"/>
        <end position="111"/>
    </location>
</feature>
<sequence length="237" mass="26345">MIQEPYSHSSPGGRTAHENDEVSANSLVRQKRQRKSNKQRCQEQSRTCRVDRWEAFKILIALPLVAVVFTVVGLLMMAEAVTVRDGGAFGFALMALGLGVGLLGLNVVHYLEYLEERAARRSAPTNAHESRRKIVDAAQQDLSQEKPITELRRRRSTTTRNSEASSRHYFLIIPSIVTATCWAIGVGFMLFGYGPGYLVGGVSKSVPVWVLALLVWGGLGTLGITMLVRHIMHRREE</sequence>
<organism evidence="3 4">
    <name type="scientific">Leucobacter viscericola</name>
    <dbReference type="NCBI Taxonomy" id="2714935"/>
    <lineage>
        <taxon>Bacteria</taxon>
        <taxon>Bacillati</taxon>
        <taxon>Actinomycetota</taxon>
        <taxon>Actinomycetes</taxon>
        <taxon>Micrococcales</taxon>
        <taxon>Microbacteriaceae</taxon>
        <taxon>Leucobacter</taxon>
    </lineage>
</organism>
<evidence type="ECO:0000313" key="4">
    <source>
        <dbReference type="Proteomes" id="UP000502677"/>
    </source>
</evidence>
<dbReference type="AlphaFoldDB" id="A0A6G7XCQ2"/>
<name>A0A6G7XCQ2_9MICO</name>
<feature type="transmembrane region" description="Helical" evidence="2">
    <location>
        <begin position="55"/>
        <end position="76"/>
    </location>
</feature>
<feature type="region of interest" description="Disordered" evidence="1">
    <location>
        <begin position="1"/>
        <end position="44"/>
    </location>
</feature>
<reference evidence="3 4" key="1">
    <citation type="submission" date="2020-03" db="EMBL/GenBank/DDBJ databases">
        <title>Leucobacter sp. nov., isolated from beetles.</title>
        <authorList>
            <person name="Hyun D.-W."/>
            <person name="Bae J.-W."/>
        </authorList>
    </citation>
    <scope>NUCLEOTIDE SEQUENCE [LARGE SCALE GENOMIC DNA]</scope>
    <source>
        <strain evidence="3 4">HDW9C</strain>
    </source>
</reference>
<evidence type="ECO:0000256" key="2">
    <source>
        <dbReference type="SAM" id="Phobius"/>
    </source>
</evidence>
<keyword evidence="2" id="KW-0812">Transmembrane</keyword>
<dbReference type="RefSeq" id="WP_166288252.1">
    <property type="nucleotide sequence ID" value="NZ_CP049863.1"/>
</dbReference>
<keyword evidence="2" id="KW-0472">Membrane</keyword>
<accession>A0A6G7XCQ2</accession>
<dbReference type="Proteomes" id="UP000502677">
    <property type="component" value="Chromosome"/>
</dbReference>
<feature type="compositionally biased region" description="Basic residues" evidence="1">
    <location>
        <begin position="29"/>
        <end position="38"/>
    </location>
</feature>
<proteinExistence type="predicted"/>
<feature type="transmembrane region" description="Helical" evidence="2">
    <location>
        <begin position="169"/>
        <end position="194"/>
    </location>
</feature>
<feature type="transmembrane region" description="Helical" evidence="2">
    <location>
        <begin position="206"/>
        <end position="228"/>
    </location>
</feature>
<gene>
    <name evidence="3" type="ORF">G7068_02225</name>
</gene>
<dbReference type="EMBL" id="CP049863">
    <property type="protein sequence ID" value="QIK62148.1"/>
    <property type="molecule type" value="Genomic_DNA"/>
</dbReference>
<dbReference type="KEGG" id="lvi:G7068_02225"/>
<feature type="compositionally biased region" description="Polar residues" evidence="1">
    <location>
        <begin position="1"/>
        <end position="12"/>
    </location>
</feature>
<keyword evidence="2" id="KW-1133">Transmembrane helix</keyword>
<evidence type="ECO:0000313" key="3">
    <source>
        <dbReference type="EMBL" id="QIK62148.1"/>
    </source>
</evidence>
<evidence type="ECO:0000256" key="1">
    <source>
        <dbReference type="SAM" id="MobiDB-lite"/>
    </source>
</evidence>